<organism evidence="2">
    <name type="scientific">Cyprinus carpio</name>
    <name type="common">Common carp</name>
    <dbReference type="NCBI Taxonomy" id="7962"/>
    <lineage>
        <taxon>Eukaryota</taxon>
        <taxon>Metazoa</taxon>
        <taxon>Chordata</taxon>
        <taxon>Craniata</taxon>
        <taxon>Vertebrata</taxon>
        <taxon>Euteleostomi</taxon>
        <taxon>Actinopterygii</taxon>
        <taxon>Neopterygii</taxon>
        <taxon>Teleostei</taxon>
        <taxon>Ostariophysi</taxon>
        <taxon>Cypriniformes</taxon>
        <taxon>Cyprinidae</taxon>
        <taxon>Cyprininae</taxon>
        <taxon>Cyprinus</taxon>
    </lineage>
</organism>
<sequence>MVNLERRQCEKEQVLSAVVEKHASHFPSIVKLMASQNDTMREEIHKQKRLVMEMERKNEELRKCIRELQLSRPKNLRREIFPDVFLKSDKCTPDMDVHLNVPQVDLLPV</sequence>
<proteinExistence type="predicted"/>
<protein>
    <submittedName>
        <fullName evidence="2">Uncharacterized protein C20orf96-like</fullName>
    </submittedName>
</protein>
<reference evidence="2" key="1">
    <citation type="submission" date="2025-08" db="UniProtKB">
        <authorList>
            <consortium name="RefSeq"/>
        </authorList>
    </citation>
    <scope>IDENTIFICATION</scope>
    <source>
        <tissue evidence="2">Muscle</tissue>
    </source>
</reference>
<accession>A0A9Q9WV13</accession>
<dbReference type="KEGG" id="ccar:109098705"/>
<dbReference type="PANTHER" id="PTHR28574:SF1">
    <property type="entry name" value="RIKEN CDNA 6820408C15 GENE"/>
    <property type="match status" value="1"/>
</dbReference>
<evidence type="ECO:0000256" key="1">
    <source>
        <dbReference type="SAM" id="Coils"/>
    </source>
</evidence>
<dbReference type="OrthoDB" id="10003267at2759"/>
<keyword evidence="1" id="KW-0175">Coiled coil</keyword>
<gene>
    <name evidence="2" type="primary">LOC109098705</name>
</gene>
<dbReference type="AlphaFoldDB" id="A0A9Q9WV13"/>
<dbReference type="RefSeq" id="XP_042590112.1">
    <property type="nucleotide sequence ID" value="XM_042734178.1"/>
</dbReference>
<feature type="coiled-coil region" evidence="1">
    <location>
        <begin position="37"/>
        <end position="71"/>
    </location>
</feature>
<name>A0A9Q9WV13_CYPCA</name>
<dbReference type="Pfam" id="PF15397">
    <property type="entry name" value="DUF4618"/>
    <property type="match status" value="1"/>
</dbReference>
<dbReference type="Proteomes" id="UP001155660">
    <property type="component" value="Chromosome B11"/>
</dbReference>
<dbReference type="InterPro" id="IPR029236">
    <property type="entry name" value="DUF4618"/>
</dbReference>
<dbReference type="PANTHER" id="PTHR28574">
    <property type="entry name" value="RIKEN CDNA 6820408C15"/>
    <property type="match status" value="1"/>
</dbReference>
<dbReference type="GeneID" id="109098705"/>
<evidence type="ECO:0000313" key="2">
    <source>
        <dbReference type="RefSeq" id="XP_042590112.1"/>
    </source>
</evidence>